<organism evidence="1 2">
    <name type="scientific">Pseudalkalibacillus berkeleyi</name>
    <dbReference type="NCBI Taxonomy" id="1069813"/>
    <lineage>
        <taxon>Bacteria</taxon>
        <taxon>Bacillati</taxon>
        <taxon>Bacillota</taxon>
        <taxon>Bacilli</taxon>
        <taxon>Bacillales</taxon>
        <taxon>Fictibacillaceae</taxon>
        <taxon>Pseudalkalibacillus</taxon>
    </lineage>
</organism>
<name>A0ABS9H108_9BACL</name>
<sequence>MGRKKKFKVSLGDLFTIPVSQELMCVGQVALKGCTSDVYIIFDYIYKQGDSISKFSNHPILLMVNTVNIKLEDGEWEIIGNAELPKTLTLPNYLTETIGGYAVMDSGGRIIRKATETDIKNLSTLKSVAPIIVEDAVQAKFGKAEWYPYLNNLLYRR</sequence>
<comment type="caution">
    <text evidence="1">The sequence shown here is derived from an EMBL/GenBank/DDBJ whole genome shotgun (WGS) entry which is preliminary data.</text>
</comment>
<dbReference type="EMBL" id="JAKIJS010000001">
    <property type="protein sequence ID" value="MCF6137761.1"/>
    <property type="molecule type" value="Genomic_DNA"/>
</dbReference>
<dbReference type="RefSeq" id="WP_236333617.1">
    <property type="nucleotide sequence ID" value="NZ_JAKIJS010000001.1"/>
</dbReference>
<reference evidence="1 2" key="1">
    <citation type="submission" date="2022-01" db="EMBL/GenBank/DDBJ databases">
        <title>Alkalihalobacillus sp. EGI L200015, a novel bacterium isolated from a salt lake sediment.</title>
        <authorList>
            <person name="Gao L."/>
            <person name="Fang B.-Z."/>
            <person name="Li W.-J."/>
        </authorList>
    </citation>
    <scope>NUCLEOTIDE SEQUENCE [LARGE SCALE GENOMIC DNA]</scope>
    <source>
        <strain evidence="1 2">KCTC 12718</strain>
    </source>
</reference>
<gene>
    <name evidence="1" type="ORF">L2716_08465</name>
</gene>
<accession>A0ABS9H108</accession>
<dbReference type="Proteomes" id="UP001649381">
    <property type="component" value="Unassembled WGS sequence"/>
</dbReference>
<proteinExistence type="predicted"/>
<evidence type="ECO:0000313" key="2">
    <source>
        <dbReference type="Proteomes" id="UP001649381"/>
    </source>
</evidence>
<evidence type="ECO:0000313" key="1">
    <source>
        <dbReference type="EMBL" id="MCF6137761.1"/>
    </source>
</evidence>
<protein>
    <submittedName>
        <fullName evidence="1">Immunity 26/phosphotriesterase HocA family protein</fullName>
    </submittedName>
</protein>
<keyword evidence="2" id="KW-1185">Reference proteome</keyword>